<dbReference type="OrthoDB" id="1741851at2759"/>
<keyword evidence="6" id="KW-1185">Reference proteome</keyword>
<dbReference type="CDD" id="cd00028">
    <property type="entry name" value="B_lectin"/>
    <property type="match status" value="1"/>
</dbReference>
<evidence type="ECO:0000313" key="5">
    <source>
        <dbReference type="EnsemblPlants" id="QL08p034662:mrna:CDS:1"/>
    </source>
</evidence>
<dbReference type="AlphaFoldDB" id="A0A7N2MCQ1"/>
<evidence type="ECO:0000313" key="6">
    <source>
        <dbReference type="Proteomes" id="UP000594261"/>
    </source>
</evidence>
<organism evidence="5 6">
    <name type="scientific">Quercus lobata</name>
    <name type="common">Valley oak</name>
    <dbReference type="NCBI Taxonomy" id="97700"/>
    <lineage>
        <taxon>Eukaryota</taxon>
        <taxon>Viridiplantae</taxon>
        <taxon>Streptophyta</taxon>
        <taxon>Embryophyta</taxon>
        <taxon>Tracheophyta</taxon>
        <taxon>Spermatophyta</taxon>
        <taxon>Magnoliopsida</taxon>
        <taxon>eudicotyledons</taxon>
        <taxon>Gunneridae</taxon>
        <taxon>Pentapetalae</taxon>
        <taxon>rosids</taxon>
        <taxon>fabids</taxon>
        <taxon>Fagales</taxon>
        <taxon>Fagaceae</taxon>
        <taxon>Quercus</taxon>
    </lineage>
</organism>
<dbReference type="SUPFAM" id="SSF51110">
    <property type="entry name" value="alpha-D-mannose-specific plant lectins"/>
    <property type="match status" value="1"/>
</dbReference>
<dbReference type="InterPro" id="IPR036426">
    <property type="entry name" value="Bulb-type_lectin_dom_sf"/>
</dbReference>
<dbReference type="RefSeq" id="XP_030932697.1">
    <property type="nucleotide sequence ID" value="XM_031076837.1"/>
</dbReference>
<dbReference type="Proteomes" id="UP000594261">
    <property type="component" value="Chromosome 8"/>
</dbReference>
<protein>
    <recommendedName>
        <fullName evidence="4">Bulb-type lectin domain-containing protein</fullName>
    </recommendedName>
</protein>
<dbReference type="Gene3D" id="2.90.10.10">
    <property type="entry name" value="Bulb-type lectin domain"/>
    <property type="match status" value="1"/>
</dbReference>
<dbReference type="InterPro" id="IPR001480">
    <property type="entry name" value="Bulb-type_lectin_dom"/>
</dbReference>
<dbReference type="EnsemblPlants" id="QL08p034662:mrna">
    <property type="protein sequence ID" value="QL08p034662:mrna:CDS:1"/>
    <property type="gene ID" value="QL08p034662"/>
</dbReference>
<dbReference type="SMART" id="SM00108">
    <property type="entry name" value="B_lectin"/>
    <property type="match status" value="1"/>
</dbReference>
<dbReference type="Pfam" id="PF01453">
    <property type="entry name" value="B_lectin"/>
    <property type="match status" value="1"/>
</dbReference>
<reference evidence="5" key="2">
    <citation type="submission" date="2021-01" db="UniProtKB">
        <authorList>
            <consortium name="EnsemblPlants"/>
        </authorList>
    </citation>
    <scope>IDENTIFICATION</scope>
</reference>
<name>A0A7N2MCQ1_QUELO</name>
<dbReference type="PROSITE" id="PS50927">
    <property type="entry name" value="BULB_LECTIN"/>
    <property type="match status" value="1"/>
</dbReference>
<sequence length="172" mass="19270">MASKRVKSTYRLQSSIFFFLYIFLFCFSGVYCSARDILKHGEWIIDNGSTLVSAGEKFELGFFTPSKGSSSKRFIGIWYRNWGGQQAVVWVANGDNPILYGSTGMFGIAEDGNVKVLDISSSGKEYWSTNLNKASSTNRTVKLMDSGNLVLSDDNQFCGRASKIQLIRFFQE</sequence>
<reference evidence="5 6" key="1">
    <citation type="journal article" date="2016" name="G3 (Bethesda)">
        <title>First Draft Assembly and Annotation of the Genome of a California Endemic Oak Quercus lobata Nee (Fagaceae).</title>
        <authorList>
            <person name="Sork V.L."/>
            <person name="Fitz-Gibbon S.T."/>
            <person name="Puiu D."/>
            <person name="Crepeau M."/>
            <person name="Gugger P.F."/>
            <person name="Sherman R."/>
            <person name="Stevens K."/>
            <person name="Langley C.H."/>
            <person name="Pellegrini M."/>
            <person name="Salzberg S.L."/>
        </authorList>
    </citation>
    <scope>NUCLEOTIDE SEQUENCE [LARGE SCALE GENOMIC DNA]</scope>
    <source>
        <strain evidence="5 6">cv. SW786</strain>
    </source>
</reference>
<keyword evidence="1" id="KW-0732">Signal</keyword>
<dbReference type="GeneID" id="115958418"/>
<dbReference type="Gramene" id="QL08p034662:mrna">
    <property type="protein sequence ID" value="QL08p034662:mrna:CDS:1"/>
    <property type="gene ID" value="QL08p034662"/>
</dbReference>
<evidence type="ECO:0000256" key="2">
    <source>
        <dbReference type="ARBA" id="ARBA00023157"/>
    </source>
</evidence>
<dbReference type="PANTHER" id="PTHR32444:SF118">
    <property type="entry name" value="OS09G0551150 PROTEIN"/>
    <property type="match status" value="1"/>
</dbReference>
<feature type="domain" description="Bulb-type lectin" evidence="4">
    <location>
        <begin position="35"/>
        <end position="164"/>
    </location>
</feature>
<keyword evidence="3" id="KW-0325">Glycoprotein</keyword>
<proteinExistence type="predicted"/>
<dbReference type="PANTHER" id="PTHR32444">
    <property type="entry name" value="BULB-TYPE LECTIN DOMAIN-CONTAINING PROTEIN"/>
    <property type="match status" value="1"/>
</dbReference>
<dbReference type="EMBL" id="LRBV02000008">
    <property type="status" value="NOT_ANNOTATED_CDS"/>
    <property type="molecule type" value="Genomic_DNA"/>
</dbReference>
<dbReference type="KEGG" id="qlo:115958418"/>
<evidence type="ECO:0000259" key="4">
    <source>
        <dbReference type="PROSITE" id="PS50927"/>
    </source>
</evidence>
<gene>
    <name evidence="5" type="primary">LOC115958418</name>
</gene>
<accession>A0A7N2MCQ1</accession>
<evidence type="ECO:0000256" key="3">
    <source>
        <dbReference type="ARBA" id="ARBA00023180"/>
    </source>
</evidence>
<keyword evidence="2" id="KW-1015">Disulfide bond</keyword>
<evidence type="ECO:0000256" key="1">
    <source>
        <dbReference type="ARBA" id="ARBA00022729"/>
    </source>
</evidence>
<dbReference type="InParanoid" id="A0A7N2MCQ1"/>